<dbReference type="RefSeq" id="XP_040684800.1">
    <property type="nucleotide sequence ID" value="XM_040838955.1"/>
</dbReference>
<organism evidence="2 3">
    <name type="scientific">Aspergillus wentii DTO 134E9</name>
    <dbReference type="NCBI Taxonomy" id="1073089"/>
    <lineage>
        <taxon>Eukaryota</taxon>
        <taxon>Fungi</taxon>
        <taxon>Dikarya</taxon>
        <taxon>Ascomycota</taxon>
        <taxon>Pezizomycotina</taxon>
        <taxon>Eurotiomycetes</taxon>
        <taxon>Eurotiomycetidae</taxon>
        <taxon>Eurotiales</taxon>
        <taxon>Aspergillaceae</taxon>
        <taxon>Aspergillus</taxon>
        <taxon>Aspergillus subgen. Cremei</taxon>
    </lineage>
</organism>
<dbReference type="Proteomes" id="UP000184383">
    <property type="component" value="Unassembled WGS sequence"/>
</dbReference>
<feature type="compositionally biased region" description="Basic and acidic residues" evidence="1">
    <location>
        <begin position="219"/>
        <end position="236"/>
    </location>
</feature>
<protein>
    <submittedName>
        <fullName evidence="2">Uncharacterized protein</fullName>
    </submittedName>
</protein>
<name>A0A1L9R8B6_ASPWE</name>
<gene>
    <name evidence="2" type="ORF">ASPWEDRAFT_682039</name>
</gene>
<accession>A0A1L9R8B6</accession>
<feature type="region of interest" description="Disordered" evidence="1">
    <location>
        <begin position="217"/>
        <end position="236"/>
    </location>
</feature>
<reference evidence="3" key="1">
    <citation type="journal article" date="2017" name="Genome Biol.">
        <title>Comparative genomics reveals high biological diversity and specific adaptations in the industrially and medically important fungal genus Aspergillus.</title>
        <authorList>
            <person name="de Vries R.P."/>
            <person name="Riley R."/>
            <person name="Wiebenga A."/>
            <person name="Aguilar-Osorio G."/>
            <person name="Amillis S."/>
            <person name="Uchima C.A."/>
            <person name="Anderluh G."/>
            <person name="Asadollahi M."/>
            <person name="Askin M."/>
            <person name="Barry K."/>
            <person name="Battaglia E."/>
            <person name="Bayram O."/>
            <person name="Benocci T."/>
            <person name="Braus-Stromeyer S.A."/>
            <person name="Caldana C."/>
            <person name="Canovas D."/>
            <person name="Cerqueira G.C."/>
            <person name="Chen F."/>
            <person name="Chen W."/>
            <person name="Choi C."/>
            <person name="Clum A."/>
            <person name="Dos Santos R.A."/>
            <person name="Damasio A.R."/>
            <person name="Diallinas G."/>
            <person name="Emri T."/>
            <person name="Fekete E."/>
            <person name="Flipphi M."/>
            <person name="Freyberg S."/>
            <person name="Gallo A."/>
            <person name="Gournas C."/>
            <person name="Habgood R."/>
            <person name="Hainaut M."/>
            <person name="Harispe M.L."/>
            <person name="Henrissat B."/>
            <person name="Hilden K.S."/>
            <person name="Hope R."/>
            <person name="Hossain A."/>
            <person name="Karabika E."/>
            <person name="Karaffa L."/>
            <person name="Karanyi Z."/>
            <person name="Krasevec N."/>
            <person name="Kuo A."/>
            <person name="Kusch H."/>
            <person name="LaButti K."/>
            <person name="Lagendijk E.L."/>
            <person name="Lapidus A."/>
            <person name="Levasseur A."/>
            <person name="Lindquist E."/>
            <person name="Lipzen A."/>
            <person name="Logrieco A.F."/>
            <person name="MacCabe A."/>
            <person name="Maekelae M.R."/>
            <person name="Malavazi I."/>
            <person name="Melin P."/>
            <person name="Meyer V."/>
            <person name="Mielnichuk N."/>
            <person name="Miskei M."/>
            <person name="Molnar A.P."/>
            <person name="Mule G."/>
            <person name="Ngan C.Y."/>
            <person name="Orejas M."/>
            <person name="Orosz E."/>
            <person name="Ouedraogo J.P."/>
            <person name="Overkamp K.M."/>
            <person name="Park H.-S."/>
            <person name="Perrone G."/>
            <person name="Piumi F."/>
            <person name="Punt P.J."/>
            <person name="Ram A.F."/>
            <person name="Ramon A."/>
            <person name="Rauscher S."/>
            <person name="Record E."/>
            <person name="Riano-Pachon D.M."/>
            <person name="Robert V."/>
            <person name="Roehrig J."/>
            <person name="Ruller R."/>
            <person name="Salamov A."/>
            <person name="Salih N.S."/>
            <person name="Samson R.A."/>
            <person name="Sandor E."/>
            <person name="Sanguinetti M."/>
            <person name="Schuetze T."/>
            <person name="Sepcic K."/>
            <person name="Shelest E."/>
            <person name="Sherlock G."/>
            <person name="Sophianopoulou V."/>
            <person name="Squina F.M."/>
            <person name="Sun H."/>
            <person name="Susca A."/>
            <person name="Todd R.B."/>
            <person name="Tsang A."/>
            <person name="Unkles S.E."/>
            <person name="van de Wiele N."/>
            <person name="van Rossen-Uffink D."/>
            <person name="Oliveira J.V."/>
            <person name="Vesth T.C."/>
            <person name="Visser J."/>
            <person name="Yu J.-H."/>
            <person name="Zhou M."/>
            <person name="Andersen M.R."/>
            <person name="Archer D.B."/>
            <person name="Baker S.E."/>
            <person name="Benoit I."/>
            <person name="Brakhage A.A."/>
            <person name="Braus G.H."/>
            <person name="Fischer R."/>
            <person name="Frisvad J.C."/>
            <person name="Goldman G.H."/>
            <person name="Houbraken J."/>
            <person name="Oakley B."/>
            <person name="Pocsi I."/>
            <person name="Scazzocchio C."/>
            <person name="Seiboth B."/>
            <person name="vanKuyk P.A."/>
            <person name="Wortman J."/>
            <person name="Dyer P.S."/>
            <person name="Grigoriev I.V."/>
        </authorList>
    </citation>
    <scope>NUCLEOTIDE SEQUENCE [LARGE SCALE GENOMIC DNA]</scope>
    <source>
        <strain evidence="3">DTO 134E9</strain>
    </source>
</reference>
<evidence type="ECO:0000313" key="2">
    <source>
        <dbReference type="EMBL" id="OJJ31123.1"/>
    </source>
</evidence>
<dbReference type="OrthoDB" id="4185962at2759"/>
<feature type="region of interest" description="Disordered" evidence="1">
    <location>
        <begin position="25"/>
        <end position="61"/>
    </location>
</feature>
<sequence length="525" mass="59174">MASDEQGCERRQALSFSLALRSPGRKRIGIMRPPTPPPTCEERVHYPVFDPQDPRHNPTASPWYRDGYYISEPSRSPNSVRWMQSLPKRSLRKARSGFLALRSGIQRRPLSHDQVFQRDIPSIWSSSDWGGALFDQPENRPSSTVSEASTEEDFDFGFDLERTKCNCYSLERYLLDPPSSITLTDTAFPPELNMETYGPSSLVSEENTLNNLRQENTADLEKSEESPQKQATEQHDGLIDRTALYNETPNFIASTSPSQSPRRSSIPQITGIQFAMEPLQMFDRTSTDRCQTNGTGHQPHQPQLFLAETLGDSSTEITEIVEDLPSVEEYQLAETQQDALSTEILENNVETQQERRTNASLPSLDHTDSGLAWVGGSSFVEQDNINTHVDHSVRFSDYNEDGTATDISSVSMDPWSPVGNDDLVSLPSVRDEYFLLDKSSDFRPDRGDTPIKTDRRIISDGSLHSGPGLDRNVRAQDIPEIIGPGDFLQRHVSHPGNRLRVERDGSDSTDEYIATYPVFERRHYS</sequence>
<evidence type="ECO:0000256" key="1">
    <source>
        <dbReference type="SAM" id="MobiDB-lite"/>
    </source>
</evidence>
<keyword evidence="3" id="KW-1185">Reference proteome</keyword>
<proteinExistence type="predicted"/>
<dbReference type="GeneID" id="63754803"/>
<dbReference type="VEuPathDB" id="FungiDB:ASPWEDRAFT_682039"/>
<dbReference type="EMBL" id="KV878216">
    <property type="protein sequence ID" value="OJJ31123.1"/>
    <property type="molecule type" value="Genomic_DNA"/>
</dbReference>
<evidence type="ECO:0000313" key="3">
    <source>
        <dbReference type="Proteomes" id="UP000184383"/>
    </source>
</evidence>
<dbReference type="AlphaFoldDB" id="A0A1L9R8B6"/>